<dbReference type="EMBL" id="JAGMUU010000022">
    <property type="protein sequence ID" value="KAH7128094.1"/>
    <property type="molecule type" value="Genomic_DNA"/>
</dbReference>
<keyword evidence="2" id="KW-1185">Reference proteome</keyword>
<dbReference type="AlphaFoldDB" id="A0A9P9DXD2"/>
<dbReference type="PANTHER" id="PTHR10039:SF14">
    <property type="entry name" value="NACHT DOMAIN-CONTAINING PROTEIN"/>
    <property type="match status" value="1"/>
</dbReference>
<name>A0A9P9DXD2_9HYPO</name>
<organism evidence="1 2">
    <name type="scientific">Dactylonectria estremocensis</name>
    <dbReference type="NCBI Taxonomy" id="1079267"/>
    <lineage>
        <taxon>Eukaryota</taxon>
        <taxon>Fungi</taxon>
        <taxon>Dikarya</taxon>
        <taxon>Ascomycota</taxon>
        <taxon>Pezizomycotina</taxon>
        <taxon>Sordariomycetes</taxon>
        <taxon>Hypocreomycetidae</taxon>
        <taxon>Hypocreales</taxon>
        <taxon>Nectriaceae</taxon>
        <taxon>Dactylonectria</taxon>
    </lineage>
</organism>
<sequence>MQQMVEDIPDELGVVFEKTLETVRSRQPMESQQMLEWILCVARPITLAELRYALAFQDTKYKSQAEAESSLSLIESDHQMSLFVKARTVGLTESRIHTVIKTAYAWQFFDRSNKPAMHFVHGTVKIFLLNRGGLELIAAFPAPEALRRGHRHITESCINCLNTAELRLVVQTNTEPLVLGRMEEAFPVWRYLSDLDHKTCFHKPHGTKATLIHLAAEHDMTKCVEHYLTQGGDINVVGGRFGTLIQAAAAMGGGNYGNPLQTAASSSYCSVKLIATLLDVGANINEKFGRHGASLQAGAYKGDEAVFRTLLQHGTNVNMSCGEHGTA</sequence>
<dbReference type="InterPro" id="IPR002110">
    <property type="entry name" value="Ankyrin_rpt"/>
</dbReference>
<dbReference type="SMART" id="SM00248">
    <property type="entry name" value="ANK"/>
    <property type="match status" value="3"/>
</dbReference>
<dbReference type="PANTHER" id="PTHR10039">
    <property type="entry name" value="AMELOGENIN"/>
    <property type="match status" value="1"/>
</dbReference>
<gene>
    <name evidence="1" type="ORF">B0J13DRAFT_627808</name>
</gene>
<evidence type="ECO:0008006" key="3">
    <source>
        <dbReference type="Google" id="ProtNLM"/>
    </source>
</evidence>
<dbReference type="Proteomes" id="UP000717696">
    <property type="component" value="Unassembled WGS sequence"/>
</dbReference>
<dbReference type="OrthoDB" id="4172297at2759"/>
<reference evidence="1" key="1">
    <citation type="journal article" date="2021" name="Nat. Commun.">
        <title>Genetic determinants of endophytism in the Arabidopsis root mycobiome.</title>
        <authorList>
            <person name="Mesny F."/>
            <person name="Miyauchi S."/>
            <person name="Thiergart T."/>
            <person name="Pickel B."/>
            <person name="Atanasova L."/>
            <person name="Karlsson M."/>
            <person name="Huettel B."/>
            <person name="Barry K.W."/>
            <person name="Haridas S."/>
            <person name="Chen C."/>
            <person name="Bauer D."/>
            <person name="Andreopoulos W."/>
            <person name="Pangilinan J."/>
            <person name="LaButti K."/>
            <person name="Riley R."/>
            <person name="Lipzen A."/>
            <person name="Clum A."/>
            <person name="Drula E."/>
            <person name="Henrissat B."/>
            <person name="Kohler A."/>
            <person name="Grigoriev I.V."/>
            <person name="Martin F.M."/>
            <person name="Hacquard S."/>
        </authorList>
    </citation>
    <scope>NUCLEOTIDE SEQUENCE</scope>
    <source>
        <strain evidence="1">MPI-CAGE-AT-0021</strain>
    </source>
</reference>
<protein>
    <recommendedName>
        <fullName evidence="3">Ankyrin</fullName>
    </recommendedName>
</protein>
<comment type="caution">
    <text evidence="1">The sequence shown here is derived from an EMBL/GenBank/DDBJ whole genome shotgun (WGS) entry which is preliminary data.</text>
</comment>
<dbReference type="Gene3D" id="1.25.40.20">
    <property type="entry name" value="Ankyrin repeat-containing domain"/>
    <property type="match status" value="1"/>
</dbReference>
<dbReference type="SUPFAM" id="SSF48403">
    <property type="entry name" value="Ankyrin repeat"/>
    <property type="match status" value="1"/>
</dbReference>
<evidence type="ECO:0000313" key="2">
    <source>
        <dbReference type="Proteomes" id="UP000717696"/>
    </source>
</evidence>
<proteinExistence type="predicted"/>
<accession>A0A9P9DXD2</accession>
<dbReference type="InterPro" id="IPR036770">
    <property type="entry name" value="Ankyrin_rpt-contain_sf"/>
</dbReference>
<evidence type="ECO:0000313" key="1">
    <source>
        <dbReference type="EMBL" id="KAH7128094.1"/>
    </source>
</evidence>